<organism evidence="7 8">
    <name type="scientific">Mycobacterium lehmannii</name>
    <dbReference type="NCBI Taxonomy" id="2048550"/>
    <lineage>
        <taxon>Bacteria</taxon>
        <taxon>Bacillati</taxon>
        <taxon>Actinomycetota</taxon>
        <taxon>Actinomycetes</taxon>
        <taxon>Mycobacteriales</taxon>
        <taxon>Mycobacteriaceae</taxon>
        <taxon>Mycobacterium</taxon>
    </lineage>
</organism>
<dbReference type="PANTHER" id="PTHR30461:SF2">
    <property type="entry name" value="SERINE RECOMBINASE PINE-RELATED"/>
    <property type="match status" value="1"/>
</dbReference>
<evidence type="ECO:0000256" key="3">
    <source>
        <dbReference type="ARBA" id="ARBA00023172"/>
    </source>
</evidence>
<evidence type="ECO:0000256" key="1">
    <source>
        <dbReference type="ARBA" id="ARBA00022908"/>
    </source>
</evidence>
<dbReference type="InterPro" id="IPR036162">
    <property type="entry name" value="Resolvase-like_N_sf"/>
</dbReference>
<feature type="active site" description="O-(5'-phospho-DNA)-serine intermediate" evidence="4 5">
    <location>
        <position position="23"/>
    </location>
</feature>
<evidence type="ECO:0000256" key="4">
    <source>
        <dbReference type="PIRSR" id="PIRSR606118-50"/>
    </source>
</evidence>
<proteinExistence type="predicted"/>
<keyword evidence="8" id="KW-1185">Reference proteome</keyword>
<dbReference type="InterPro" id="IPR050639">
    <property type="entry name" value="SSR_resolvase"/>
</dbReference>
<dbReference type="Pfam" id="PF07508">
    <property type="entry name" value="Recombinase"/>
    <property type="match status" value="1"/>
</dbReference>
<sequence length="235" mass="24739">MTTPRRRTRTAAPGTVVAYLRVSTDEQVTSGAGLDAQRAAISAEADRRGWTVVSWHADEGISGGKGIEHRPGLAAAVAAVELGNAAGLLAAKLDRISRSVLDTAKLMERARRGGWELVTCDLAIDTSTPAGEATASMMAVFSQLERRLISQRTREALAIKRSQGVRLGRPSALPVAVVTRIVTARLAGTSLRAIAAELTADAIPTATGGRWHASTVRVVIESQEATRLRAALSAN</sequence>
<evidence type="ECO:0000313" key="8">
    <source>
        <dbReference type="Proteomes" id="UP000053707"/>
    </source>
</evidence>
<evidence type="ECO:0000313" key="7">
    <source>
        <dbReference type="EMBL" id="KUI11444.1"/>
    </source>
</evidence>
<dbReference type="GO" id="GO:0015074">
    <property type="term" value="P:DNA integration"/>
    <property type="evidence" value="ECO:0007669"/>
    <property type="project" value="UniProtKB-KW"/>
</dbReference>
<dbReference type="InterPro" id="IPR011109">
    <property type="entry name" value="DNA_bind_recombinase_dom"/>
</dbReference>
<dbReference type="InterPro" id="IPR006119">
    <property type="entry name" value="Resolv_N"/>
</dbReference>
<gene>
    <name evidence="7" type="ORF">AU192_01275</name>
</gene>
<dbReference type="PANTHER" id="PTHR30461">
    <property type="entry name" value="DNA-INVERTASE FROM LAMBDOID PROPHAGE"/>
    <property type="match status" value="1"/>
</dbReference>
<dbReference type="GO" id="GO:0003677">
    <property type="term" value="F:DNA binding"/>
    <property type="evidence" value="ECO:0007669"/>
    <property type="project" value="UniProtKB-KW"/>
</dbReference>
<feature type="domain" description="Resolvase/invertase-type recombinase catalytic" evidence="6">
    <location>
        <begin position="15"/>
        <end position="164"/>
    </location>
</feature>
<reference evidence="7 8" key="1">
    <citation type="submission" date="2016-01" db="EMBL/GenBank/DDBJ databases">
        <authorList>
            <consortium name="TB Trials Study Group"/>
            <person name="Sutton G."/>
            <person name="Brinkac L."/>
            <person name="Sanka R."/>
            <person name="Adams M."/>
            <person name="Lau E.L."/>
            <person name="Macaden R."/>
            <person name="Grewal H.M.S."/>
        </authorList>
    </citation>
    <scope>NUCLEOTIDE SEQUENCE [LARGE SCALE GENOMIC DNA]</scope>
    <source>
        <strain evidence="7 8">IS-1744</strain>
    </source>
</reference>
<dbReference type="Gene3D" id="3.40.50.1390">
    <property type="entry name" value="Resolvase, N-terminal catalytic domain"/>
    <property type="match status" value="1"/>
</dbReference>
<dbReference type="EMBL" id="LQIR01000040">
    <property type="protein sequence ID" value="KUI11444.1"/>
    <property type="molecule type" value="Genomic_DNA"/>
</dbReference>
<dbReference type="SMART" id="SM00857">
    <property type="entry name" value="Resolvase"/>
    <property type="match status" value="1"/>
</dbReference>
<evidence type="ECO:0000256" key="5">
    <source>
        <dbReference type="PROSITE-ProRule" id="PRU10137"/>
    </source>
</evidence>
<dbReference type="GO" id="GO:0000150">
    <property type="term" value="F:DNA strand exchange activity"/>
    <property type="evidence" value="ECO:0007669"/>
    <property type="project" value="InterPro"/>
</dbReference>
<dbReference type="InterPro" id="IPR006118">
    <property type="entry name" value="Recombinase_CS"/>
</dbReference>
<dbReference type="PROSITE" id="PS00397">
    <property type="entry name" value="RECOMBINASES_1"/>
    <property type="match status" value="1"/>
</dbReference>
<dbReference type="PROSITE" id="PS51736">
    <property type="entry name" value="RECOMBINASES_3"/>
    <property type="match status" value="1"/>
</dbReference>
<keyword evidence="1" id="KW-0229">DNA integration</keyword>
<dbReference type="SUPFAM" id="SSF53041">
    <property type="entry name" value="Resolvase-like"/>
    <property type="match status" value="1"/>
</dbReference>
<dbReference type="CDD" id="cd00338">
    <property type="entry name" value="Ser_Recombinase"/>
    <property type="match status" value="1"/>
</dbReference>
<name>A0A101A1Z4_9MYCO</name>
<protein>
    <submittedName>
        <fullName evidence="7">Resolvase</fullName>
    </submittedName>
</protein>
<evidence type="ECO:0000259" key="6">
    <source>
        <dbReference type="PROSITE" id="PS51736"/>
    </source>
</evidence>
<dbReference type="AlphaFoldDB" id="A0A101A1Z4"/>
<keyword evidence="2" id="KW-0238">DNA-binding</keyword>
<comment type="caution">
    <text evidence="7">The sequence shown here is derived from an EMBL/GenBank/DDBJ whole genome shotgun (WGS) entry which is preliminary data.</text>
</comment>
<evidence type="ECO:0000256" key="2">
    <source>
        <dbReference type="ARBA" id="ARBA00023125"/>
    </source>
</evidence>
<accession>A0A101A1Z4</accession>
<dbReference type="Pfam" id="PF00239">
    <property type="entry name" value="Resolvase"/>
    <property type="match status" value="1"/>
</dbReference>
<keyword evidence="3" id="KW-0233">DNA recombination</keyword>
<dbReference type="Proteomes" id="UP000053707">
    <property type="component" value="Unassembled WGS sequence"/>
</dbReference>